<feature type="compositionally biased region" description="Gly residues" evidence="8">
    <location>
        <begin position="986"/>
        <end position="999"/>
    </location>
</feature>
<dbReference type="InterPro" id="IPR027417">
    <property type="entry name" value="P-loop_NTPase"/>
</dbReference>
<feature type="compositionally biased region" description="Polar residues" evidence="8">
    <location>
        <begin position="65"/>
        <end position="87"/>
    </location>
</feature>
<dbReference type="PROSITE" id="PS00039">
    <property type="entry name" value="DEAD_ATP_HELICASE"/>
    <property type="match status" value="1"/>
</dbReference>
<proteinExistence type="predicted"/>
<dbReference type="PROSITE" id="PS01159">
    <property type="entry name" value="WW_DOMAIN_1"/>
    <property type="match status" value="1"/>
</dbReference>
<feature type="region of interest" description="Disordered" evidence="8">
    <location>
        <begin position="402"/>
        <end position="421"/>
    </location>
</feature>
<feature type="short sequence motif" description="Q motif" evidence="7">
    <location>
        <begin position="518"/>
        <end position="546"/>
    </location>
</feature>
<feature type="compositionally biased region" description="Basic and acidic residues" evidence="8">
    <location>
        <begin position="1013"/>
        <end position="1037"/>
    </location>
</feature>
<keyword evidence="2" id="KW-0547">Nucleotide-binding</keyword>
<organism evidence="13 14">
    <name type="scientific">Platanthera guangdongensis</name>
    <dbReference type="NCBI Taxonomy" id="2320717"/>
    <lineage>
        <taxon>Eukaryota</taxon>
        <taxon>Viridiplantae</taxon>
        <taxon>Streptophyta</taxon>
        <taxon>Embryophyta</taxon>
        <taxon>Tracheophyta</taxon>
        <taxon>Spermatophyta</taxon>
        <taxon>Magnoliopsida</taxon>
        <taxon>Liliopsida</taxon>
        <taxon>Asparagales</taxon>
        <taxon>Orchidaceae</taxon>
        <taxon>Orchidoideae</taxon>
        <taxon>Orchideae</taxon>
        <taxon>Orchidinae</taxon>
        <taxon>Platanthera</taxon>
    </lineage>
</organism>
<reference evidence="13 14" key="1">
    <citation type="journal article" date="2022" name="Nat. Plants">
        <title>Genomes of leafy and leafless Platanthera orchids illuminate the evolution of mycoheterotrophy.</title>
        <authorList>
            <person name="Li M.H."/>
            <person name="Liu K.W."/>
            <person name="Li Z."/>
            <person name="Lu H.C."/>
            <person name="Ye Q.L."/>
            <person name="Zhang D."/>
            <person name="Wang J.Y."/>
            <person name="Li Y.F."/>
            <person name="Zhong Z.M."/>
            <person name="Liu X."/>
            <person name="Yu X."/>
            <person name="Liu D.K."/>
            <person name="Tu X.D."/>
            <person name="Liu B."/>
            <person name="Hao Y."/>
            <person name="Liao X.Y."/>
            <person name="Jiang Y.T."/>
            <person name="Sun W.H."/>
            <person name="Chen J."/>
            <person name="Chen Y.Q."/>
            <person name="Ai Y."/>
            <person name="Zhai J.W."/>
            <person name="Wu S.S."/>
            <person name="Zhou Z."/>
            <person name="Hsiao Y.Y."/>
            <person name="Wu W.L."/>
            <person name="Chen Y.Y."/>
            <person name="Lin Y.F."/>
            <person name="Hsu J.L."/>
            <person name="Li C.Y."/>
            <person name="Wang Z.W."/>
            <person name="Zhao X."/>
            <person name="Zhong W.Y."/>
            <person name="Ma X.K."/>
            <person name="Ma L."/>
            <person name="Huang J."/>
            <person name="Chen G.Z."/>
            <person name="Huang M.Z."/>
            <person name="Huang L."/>
            <person name="Peng D.H."/>
            <person name="Luo Y.B."/>
            <person name="Zou S.Q."/>
            <person name="Chen S.P."/>
            <person name="Lan S."/>
            <person name="Tsai W.C."/>
            <person name="Van de Peer Y."/>
            <person name="Liu Z.J."/>
        </authorList>
    </citation>
    <scope>NUCLEOTIDE SEQUENCE [LARGE SCALE GENOMIC DNA]</scope>
    <source>
        <strain evidence="13">Lor288</strain>
    </source>
</reference>
<dbReference type="PROSITE" id="PS50020">
    <property type="entry name" value="WW_DOMAIN_2"/>
    <property type="match status" value="1"/>
</dbReference>
<evidence type="ECO:0000256" key="2">
    <source>
        <dbReference type="ARBA" id="ARBA00022741"/>
    </source>
</evidence>
<feature type="region of interest" description="Disordered" evidence="8">
    <location>
        <begin position="1"/>
        <end position="27"/>
    </location>
</feature>
<feature type="region of interest" description="Disordered" evidence="8">
    <location>
        <begin position="350"/>
        <end position="377"/>
    </location>
</feature>
<dbReference type="Pfam" id="PF00271">
    <property type="entry name" value="Helicase_C"/>
    <property type="match status" value="1"/>
</dbReference>
<dbReference type="Gene3D" id="2.20.70.10">
    <property type="match status" value="1"/>
</dbReference>
<comment type="caution">
    <text evidence="13">The sequence shown here is derived from an EMBL/GenBank/DDBJ whole genome shotgun (WGS) entry which is preliminary data.</text>
</comment>
<feature type="region of interest" description="Disordered" evidence="8">
    <location>
        <begin position="895"/>
        <end position="1180"/>
    </location>
</feature>
<dbReference type="SUPFAM" id="SSF52540">
    <property type="entry name" value="P-loop containing nucleoside triphosphate hydrolases"/>
    <property type="match status" value="1"/>
</dbReference>
<dbReference type="EMBL" id="JBBWWR010000004">
    <property type="protein sequence ID" value="KAK8967705.1"/>
    <property type="molecule type" value="Genomic_DNA"/>
</dbReference>
<evidence type="ECO:0000256" key="4">
    <source>
        <dbReference type="ARBA" id="ARBA00022806"/>
    </source>
</evidence>
<feature type="compositionally biased region" description="Low complexity" evidence="8">
    <location>
        <begin position="1065"/>
        <end position="1083"/>
    </location>
</feature>
<dbReference type="PROSITE" id="PS51194">
    <property type="entry name" value="HELICASE_CTER"/>
    <property type="match status" value="1"/>
</dbReference>
<dbReference type="GO" id="GO:0004386">
    <property type="term" value="F:helicase activity"/>
    <property type="evidence" value="ECO:0007669"/>
    <property type="project" value="UniProtKB-KW"/>
</dbReference>
<dbReference type="InterPro" id="IPR001202">
    <property type="entry name" value="WW_dom"/>
</dbReference>
<dbReference type="InterPro" id="IPR014001">
    <property type="entry name" value="Helicase_ATP-bd"/>
</dbReference>
<keyword evidence="4 13" id="KW-0347">Helicase</keyword>
<dbReference type="InterPro" id="IPR036020">
    <property type="entry name" value="WW_dom_sf"/>
</dbReference>
<gene>
    <name evidence="13" type="primary">RH40</name>
    <name evidence="13" type="ORF">KSP40_PGU017884</name>
</gene>
<dbReference type="SMART" id="SM00456">
    <property type="entry name" value="WW"/>
    <property type="match status" value="1"/>
</dbReference>
<evidence type="ECO:0000259" key="12">
    <source>
        <dbReference type="PROSITE" id="PS51195"/>
    </source>
</evidence>
<evidence type="ECO:0000313" key="13">
    <source>
        <dbReference type="EMBL" id="KAK8967705.1"/>
    </source>
</evidence>
<feature type="compositionally biased region" description="Gly residues" evidence="8">
    <location>
        <begin position="946"/>
        <end position="958"/>
    </location>
</feature>
<evidence type="ECO:0000256" key="5">
    <source>
        <dbReference type="ARBA" id="ARBA00022840"/>
    </source>
</evidence>
<evidence type="ECO:0000256" key="7">
    <source>
        <dbReference type="PROSITE-ProRule" id="PRU00552"/>
    </source>
</evidence>
<evidence type="ECO:0000256" key="1">
    <source>
        <dbReference type="ARBA" id="ARBA00012552"/>
    </source>
</evidence>
<feature type="domain" description="WW" evidence="9">
    <location>
        <begin position="20"/>
        <end position="54"/>
    </location>
</feature>
<feature type="domain" description="DEAD-box RNA helicase Q" evidence="12">
    <location>
        <begin position="518"/>
        <end position="546"/>
    </location>
</feature>
<feature type="compositionally biased region" description="Low complexity" evidence="8">
    <location>
        <begin position="272"/>
        <end position="289"/>
    </location>
</feature>
<dbReference type="Pfam" id="PF00397">
    <property type="entry name" value="WW"/>
    <property type="match status" value="1"/>
</dbReference>
<evidence type="ECO:0000256" key="6">
    <source>
        <dbReference type="ARBA" id="ARBA00022884"/>
    </source>
</evidence>
<evidence type="ECO:0000259" key="10">
    <source>
        <dbReference type="PROSITE" id="PS51192"/>
    </source>
</evidence>
<dbReference type="Pfam" id="PF00270">
    <property type="entry name" value="DEAD"/>
    <property type="match status" value="1"/>
</dbReference>
<feature type="compositionally biased region" description="Gly residues" evidence="8">
    <location>
        <begin position="928"/>
        <end position="939"/>
    </location>
</feature>
<keyword evidence="6" id="KW-0694">RNA-binding</keyword>
<feature type="compositionally biased region" description="Basic residues" evidence="8">
    <location>
        <begin position="1052"/>
        <end position="1064"/>
    </location>
</feature>
<feature type="region of interest" description="Disordered" evidence="8">
    <location>
        <begin position="52"/>
        <end position="233"/>
    </location>
</feature>
<dbReference type="InterPro" id="IPR011545">
    <property type="entry name" value="DEAD/DEAH_box_helicase_dom"/>
</dbReference>
<evidence type="ECO:0000256" key="8">
    <source>
        <dbReference type="SAM" id="MobiDB-lite"/>
    </source>
</evidence>
<evidence type="ECO:0000259" key="9">
    <source>
        <dbReference type="PROSITE" id="PS50020"/>
    </source>
</evidence>
<feature type="compositionally biased region" description="Low complexity" evidence="8">
    <location>
        <begin position="88"/>
        <end position="202"/>
    </location>
</feature>
<accession>A0ABR2MU33</accession>
<dbReference type="InterPro" id="IPR000629">
    <property type="entry name" value="RNA-helicase_DEAD-box_CS"/>
</dbReference>
<dbReference type="PROSITE" id="PS51192">
    <property type="entry name" value="HELICASE_ATP_BIND_1"/>
    <property type="match status" value="1"/>
</dbReference>
<dbReference type="SUPFAM" id="SSF51045">
    <property type="entry name" value="WW domain"/>
    <property type="match status" value="1"/>
</dbReference>
<dbReference type="SMART" id="SM00487">
    <property type="entry name" value="DEXDc"/>
    <property type="match status" value="1"/>
</dbReference>
<dbReference type="InterPro" id="IPR014014">
    <property type="entry name" value="RNA_helicase_DEAD_Q_motif"/>
</dbReference>
<feature type="compositionally biased region" description="Low complexity" evidence="8">
    <location>
        <begin position="215"/>
        <end position="233"/>
    </location>
</feature>
<dbReference type="Gene3D" id="3.40.50.300">
    <property type="entry name" value="P-loop containing nucleotide triphosphate hydrolases"/>
    <property type="match status" value="2"/>
</dbReference>
<keyword evidence="14" id="KW-1185">Reference proteome</keyword>
<protein>
    <recommendedName>
        <fullName evidence="1">RNA helicase</fullName>
        <ecNumber evidence="1">3.6.4.13</ecNumber>
    </recommendedName>
</protein>
<dbReference type="Proteomes" id="UP001412067">
    <property type="component" value="Unassembled WGS sequence"/>
</dbReference>
<feature type="domain" description="Helicase C-terminal" evidence="11">
    <location>
        <begin position="752"/>
        <end position="896"/>
    </location>
</feature>
<name>A0ABR2MU33_9ASPA</name>
<feature type="domain" description="Helicase ATP-binding" evidence="10">
    <location>
        <begin position="549"/>
        <end position="723"/>
    </location>
</feature>
<feature type="compositionally biased region" description="Gly residues" evidence="8">
    <location>
        <begin position="967"/>
        <end position="977"/>
    </location>
</feature>
<dbReference type="EC" id="3.6.4.13" evidence="1"/>
<dbReference type="CDD" id="cd00201">
    <property type="entry name" value="WW"/>
    <property type="match status" value="1"/>
</dbReference>
<keyword evidence="5" id="KW-0067">ATP-binding</keyword>
<dbReference type="CDD" id="cd18787">
    <property type="entry name" value="SF2_C_DEAD"/>
    <property type="match status" value="1"/>
</dbReference>
<evidence type="ECO:0000259" key="11">
    <source>
        <dbReference type="PROSITE" id="PS51194"/>
    </source>
</evidence>
<sequence>MAAIEAATPSAGPSFAPEDPTLPKPWKGLIDGSTGLLYYWNPETNVTQYEKPADSALTLPPGLPSASQLNASPNQAAQTIQVNGSLPQQQSGQQTLQQSYQHAQQQSQPQLPTQQIPRQQLHQLPYQQQQPLQSQQPIQTFQQPSPQYSHLQQPQYQQIQYMQGPPMPRAQGQFPYQSAQQPQPFQFPYHQGQQLPGQKFQQVSTGMQPPESQVGHQLGQQIQGSQTSQQLGQALHVPPTTHELGHNSLNQNSAQQQVMQSHVPQFFKQQEMIQQGQQPAQQQSQQFGFPGAGDAGHNEGKLAGYPPSIVQQDHPADRQLSGLPQHSQIRQAGANVYKPQLQHQLGAPVSNNQQHAGIGQSHQATMDSSHHQLQTGGSMFPGQIGHSMVQPTVGLKTSYEDHHHERGENYSSGRTEGPRMHTMQPKLAPLPLAQNKQDGRVGTVPPKFLSPGHSGGYGMLPGRTMPNMYSDAAFPNASPVRPSPRIFAAPDSPNISVDAYRLRHEVSAMGDDIPAPYMTFEATGFPPEILREIHAAGFLYPTPIQAQTWPVALQNRDIVAIAKTGSGKTLGYIIPAFIHLSQRRNNPQLGPTVLILSPTRELATQIQDEAMKFGRSSRISCTCLYGGAPKGPQLKEIERGVDIVVATPGRLNDILEMGKINFRQISFLVLDEADRMLDMGFEIQIRKIVNEIPSRRQTLMYTATWPMEVRKIAGDLLINPVQVNIGNVDELVANKSITQYVEVVPQMDKQKRLEQILRSQERGNKVIIFCSTKKLCDQLARSIGRTFGAIAIHGDKSQTERDHVLNQFKTGRFPILVATDVAARGLDIKDIKVVVNYDFPTGIEDYVHRIGRTGRAGATGISYTFFTDQDWKHATELVKLLEGANQSVPPEIREMATRSGPPAQRSLPHVGMSRWDSGVSNGGSRMDFGGGRMDSGGGRGMREFSRGGGSGRGFGGRGGRNDFYSDGGSGRGFGGRGGRTDFYNDGRGGSRGRGFGRVGWGRQDRGGGGPPPPRDRYQNFDGRSRYEGGRGFGDRSRGRSYSRSRSPEKSRSWRHGRSRSRSSSRSRSWSRSWSPRSRSPSPSRGHDRYGQPPPGETRRRRVSGFDAPLSQPPGVVLQEPEAPRRVSGFDAPLPVAPAAGGPPPEPRPHVSGFDAPLAGQMSPMSPGHGNGTFPSGELGN</sequence>
<evidence type="ECO:0000313" key="14">
    <source>
        <dbReference type="Proteomes" id="UP001412067"/>
    </source>
</evidence>
<feature type="region of interest" description="Disordered" evidence="8">
    <location>
        <begin position="272"/>
        <end position="321"/>
    </location>
</feature>
<dbReference type="PANTHER" id="PTHR47958">
    <property type="entry name" value="ATP-DEPENDENT RNA HELICASE DBP3"/>
    <property type="match status" value="1"/>
</dbReference>
<dbReference type="InterPro" id="IPR001650">
    <property type="entry name" value="Helicase_C-like"/>
</dbReference>
<dbReference type="SMART" id="SM00490">
    <property type="entry name" value="HELICc"/>
    <property type="match status" value="1"/>
</dbReference>
<evidence type="ECO:0000256" key="3">
    <source>
        <dbReference type="ARBA" id="ARBA00022801"/>
    </source>
</evidence>
<keyword evidence="3" id="KW-0378">Hydrolase</keyword>
<dbReference type="PROSITE" id="PS51195">
    <property type="entry name" value="Q_MOTIF"/>
    <property type="match status" value="1"/>
</dbReference>